<keyword evidence="11" id="KW-1006">Bacterial flagellum protein export</keyword>
<dbReference type="Pfam" id="PF00448">
    <property type="entry name" value="SRP54"/>
    <property type="match status" value="1"/>
</dbReference>
<dbReference type="PANTHER" id="PTHR43134:SF3">
    <property type="entry name" value="FLAGELLAR BIOSYNTHESIS PROTEIN FLHF"/>
    <property type="match status" value="1"/>
</dbReference>
<dbReference type="InterPro" id="IPR003593">
    <property type="entry name" value="AAA+_ATPase"/>
</dbReference>
<keyword evidence="7" id="KW-1005">Bacterial flagellum biogenesis</keyword>
<keyword evidence="9" id="KW-0342">GTP-binding</keyword>
<accession>E1QJD9</accession>
<keyword evidence="10" id="KW-0472">Membrane</keyword>
<evidence type="ECO:0000256" key="4">
    <source>
        <dbReference type="ARBA" id="ARBA00022448"/>
    </source>
</evidence>
<comment type="similarity">
    <text evidence="2">Belongs to the GTP-binding SRP family.</text>
</comment>
<keyword evidence="6" id="KW-0547">Nucleotide-binding</keyword>
<dbReference type="InterPro" id="IPR027417">
    <property type="entry name" value="P-loop_NTPase"/>
</dbReference>
<dbReference type="Gene3D" id="1.20.120.1380">
    <property type="entry name" value="Flagellar FlhF biosynthesis protein, N domain"/>
    <property type="match status" value="1"/>
</dbReference>
<keyword evidence="17" id="KW-0282">Flagellum</keyword>
<protein>
    <recommendedName>
        <fullName evidence="3 13">Flagellar biosynthesis protein FlhF</fullName>
    </recommendedName>
</protein>
<evidence type="ECO:0000256" key="5">
    <source>
        <dbReference type="ARBA" id="ARBA00022475"/>
    </source>
</evidence>
<dbReference type="PANTHER" id="PTHR43134">
    <property type="entry name" value="SIGNAL RECOGNITION PARTICLE RECEPTOR SUBUNIT ALPHA"/>
    <property type="match status" value="1"/>
</dbReference>
<dbReference type="GO" id="GO:0005525">
    <property type="term" value="F:GTP binding"/>
    <property type="evidence" value="ECO:0007669"/>
    <property type="project" value="UniProtKB-UniRule"/>
</dbReference>
<dbReference type="RefSeq" id="WP_013259121.1">
    <property type="nucleotide sequence ID" value="NC_014365.1"/>
</dbReference>
<dbReference type="SUPFAM" id="SSF52540">
    <property type="entry name" value="P-loop containing nucleoside triphosphate hydrolases"/>
    <property type="match status" value="1"/>
</dbReference>
<keyword evidence="5" id="KW-1003">Cell membrane</keyword>
<feature type="domain" description="AAA+ ATPase" evidence="15">
    <location>
        <begin position="163"/>
        <end position="309"/>
    </location>
</feature>
<evidence type="ECO:0000256" key="8">
    <source>
        <dbReference type="ARBA" id="ARBA00022927"/>
    </source>
</evidence>
<evidence type="ECO:0000256" key="3">
    <source>
        <dbReference type="ARBA" id="ARBA00014919"/>
    </source>
</evidence>
<keyword evidence="4" id="KW-0813">Transport</keyword>
<dbReference type="GO" id="GO:0003924">
    <property type="term" value="F:GTPase activity"/>
    <property type="evidence" value="ECO:0007669"/>
    <property type="project" value="UniProtKB-UniRule"/>
</dbReference>
<dbReference type="HOGENOM" id="CLU_009301_11_4_7"/>
<feature type="compositionally biased region" description="Low complexity" evidence="14">
    <location>
        <begin position="58"/>
        <end position="68"/>
    </location>
</feature>
<dbReference type="EMBL" id="CP002085">
    <property type="protein sequence ID" value="ADK85682.1"/>
    <property type="molecule type" value="Genomic_DNA"/>
</dbReference>
<dbReference type="GO" id="GO:0044781">
    <property type="term" value="P:bacterial-type flagellum organization"/>
    <property type="evidence" value="ECO:0007669"/>
    <property type="project" value="UniProtKB-UniRule"/>
</dbReference>
<dbReference type="InterPro" id="IPR047040">
    <property type="entry name" value="FlhF__GTPase_dom"/>
</dbReference>
<evidence type="ECO:0000256" key="14">
    <source>
        <dbReference type="SAM" id="MobiDB-lite"/>
    </source>
</evidence>
<dbReference type="GO" id="GO:0015031">
    <property type="term" value="P:protein transport"/>
    <property type="evidence" value="ECO:0007669"/>
    <property type="project" value="UniProtKB-KW"/>
</dbReference>
<feature type="region of interest" description="Disordered" evidence="14">
    <location>
        <begin position="47"/>
        <end position="68"/>
    </location>
</feature>
<evidence type="ECO:0000256" key="2">
    <source>
        <dbReference type="ARBA" id="ARBA00008531"/>
    </source>
</evidence>
<evidence type="ECO:0000256" key="12">
    <source>
        <dbReference type="ARBA" id="ARBA00025337"/>
    </source>
</evidence>
<evidence type="ECO:0000313" key="18">
    <source>
        <dbReference type="Proteomes" id="UP000009047"/>
    </source>
</evidence>
<dbReference type="OrthoDB" id="9778554at2"/>
<organism evidence="17 18">
    <name type="scientific">Desulfarculus baarsii (strain ATCC 33931 / DSM 2075 / LMG 7858 / VKM B-1802 / 2st14)</name>
    <dbReference type="NCBI Taxonomy" id="644282"/>
    <lineage>
        <taxon>Bacteria</taxon>
        <taxon>Pseudomonadati</taxon>
        <taxon>Thermodesulfobacteriota</taxon>
        <taxon>Desulfarculia</taxon>
        <taxon>Desulfarculales</taxon>
        <taxon>Desulfarculaceae</taxon>
        <taxon>Desulfarculus</taxon>
    </lineage>
</organism>
<proteinExistence type="inferred from homology"/>
<evidence type="ECO:0000256" key="6">
    <source>
        <dbReference type="ARBA" id="ARBA00022741"/>
    </source>
</evidence>
<reference evidence="17 18" key="1">
    <citation type="journal article" date="2010" name="Stand. Genomic Sci.">
        <title>Complete genome sequence of Desulfarculus baarsii type strain (2st14).</title>
        <authorList>
            <person name="Sun H."/>
            <person name="Spring S."/>
            <person name="Lapidus A."/>
            <person name="Davenport K."/>
            <person name="Del Rio T.G."/>
            <person name="Tice H."/>
            <person name="Nolan M."/>
            <person name="Copeland A."/>
            <person name="Cheng J.F."/>
            <person name="Lucas S."/>
            <person name="Tapia R."/>
            <person name="Goodwin L."/>
            <person name="Pitluck S."/>
            <person name="Ivanova N."/>
            <person name="Pagani I."/>
            <person name="Mavromatis K."/>
            <person name="Ovchinnikova G."/>
            <person name="Pati A."/>
            <person name="Chen A."/>
            <person name="Palaniappan K."/>
            <person name="Hauser L."/>
            <person name="Chang Y.J."/>
            <person name="Jeffries C.D."/>
            <person name="Detter J.C."/>
            <person name="Han C."/>
            <person name="Rohde M."/>
            <person name="Brambilla E."/>
            <person name="Goker M."/>
            <person name="Woyke T."/>
            <person name="Bristow J."/>
            <person name="Eisen J.A."/>
            <person name="Markowitz V."/>
            <person name="Hugenholtz P."/>
            <person name="Kyrpides N.C."/>
            <person name="Klenk H.P."/>
            <person name="Land M."/>
        </authorList>
    </citation>
    <scope>NUCLEOTIDE SEQUENCE [LARGE SCALE GENOMIC DNA]</scope>
    <source>
        <strain evidence="18">ATCC 33931 / DSM 2075 / LMG 7858 / VKM B-1802 / 2st14</strain>
    </source>
</reference>
<feature type="domain" description="SRP54-type proteins GTP-binding" evidence="16">
    <location>
        <begin position="164"/>
        <end position="355"/>
    </location>
</feature>
<keyword evidence="8" id="KW-0653">Protein transport</keyword>
<evidence type="ECO:0000256" key="9">
    <source>
        <dbReference type="ARBA" id="ARBA00023134"/>
    </source>
</evidence>
<keyword evidence="17" id="KW-0969">Cilium</keyword>
<sequence length="366" mass="39289">MRIRHFTAPDMAQAMRLVRQELGPEAVILSTGKVSGGVEIAAAVETDPIRPAEPTPAPRATAAPDDATAGGDALEELARQVEGLRRQLSRHMLASDLGAENAARPELAAIYRHLRGQELDPLIIEALLEGLGAPQGAGLLPMLAIRLKKMLRVAPEPRFGGGQAKVWALVGPTGVGKTTTVAKLAASFAMKAGLRVGLVTLDTFRIAAAEQLKVYGRIMDLPTVVVGGAKEYQRAVEELSGLDLILVDTVGRAPGDADNLAELRSILSAHPQTERHLVLACPTRDADQKRIIEGFALFEPKSLVFTKLDETSVYGPILNQVARAKLPVSYLTTGQRVPDDMEQATLDGLARRLLPPRREQTWPAVC</sequence>
<evidence type="ECO:0000256" key="11">
    <source>
        <dbReference type="ARBA" id="ARBA00023225"/>
    </source>
</evidence>
<name>E1QJD9_DESB2</name>
<evidence type="ECO:0000259" key="16">
    <source>
        <dbReference type="SMART" id="SM00962"/>
    </source>
</evidence>
<evidence type="ECO:0000256" key="10">
    <source>
        <dbReference type="ARBA" id="ARBA00023136"/>
    </source>
</evidence>
<dbReference type="InterPro" id="IPR000897">
    <property type="entry name" value="SRP54_GTPase_dom"/>
</dbReference>
<dbReference type="GO" id="GO:0005886">
    <property type="term" value="C:plasma membrane"/>
    <property type="evidence" value="ECO:0007669"/>
    <property type="project" value="UniProtKB-SubCell"/>
</dbReference>
<keyword evidence="17" id="KW-0966">Cell projection</keyword>
<dbReference type="SMART" id="SM00962">
    <property type="entry name" value="SRP54"/>
    <property type="match status" value="1"/>
</dbReference>
<comment type="function">
    <text evidence="12">Necessary for flagellar biosynthesis. May be involved in translocation of the flagellum.</text>
</comment>
<dbReference type="GO" id="GO:0006614">
    <property type="term" value="P:SRP-dependent cotranslational protein targeting to membrane"/>
    <property type="evidence" value="ECO:0007669"/>
    <property type="project" value="UniProtKB-UniRule"/>
</dbReference>
<dbReference type="STRING" id="644282.Deba_2320"/>
<dbReference type="eggNOG" id="COG1419">
    <property type="taxonomic scope" value="Bacteria"/>
</dbReference>
<evidence type="ECO:0000256" key="13">
    <source>
        <dbReference type="NCBIfam" id="TIGR03499"/>
    </source>
</evidence>
<evidence type="ECO:0000256" key="7">
    <source>
        <dbReference type="ARBA" id="ARBA00022795"/>
    </source>
</evidence>
<evidence type="ECO:0000256" key="1">
    <source>
        <dbReference type="ARBA" id="ARBA00004413"/>
    </source>
</evidence>
<dbReference type="CDD" id="cd17873">
    <property type="entry name" value="FlhF"/>
    <property type="match status" value="1"/>
</dbReference>
<dbReference type="KEGG" id="dbr:Deba_2320"/>
<dbReference type="SMART" id="SM00382">
    <property type="entry name" value="AAA"/>
    <property type="match status" value="1"/>
</dbReference>
<dbReference type="NCBIfam" id="TIGR03499">
    <property type="entry name" value="FlhF"/>
    <property type="match status" value="1"/>
</dbReference>
<dbReference type="Gene3D" id="3.40.50.300">
    <property type="entry name" value="P-loop containing nucleotide triphosphate hydrolases"/>
    <property type="match status" value="1"/>
</dbReference>
<comment type="subcellular location">
    <subcellularLocation>
        <location evidence="1">Cell membrane</location>
        <topology evidence="1">Peripheral membrane protein</topology>
        <orientation evidence="1">Cytoplasmic side</orientation>
    </subcellularLocation>
</comment>
<dbReference type="Proteomes" id="UP000009047">
    <property type="component" value="Chromosome"/>
</dbReference>
<dbReference type="AlphaFoldDB" id="E1QJD9"/>
<dbReference type="GO" id="GO:0005047">
    <property type="term" value="F:signal recognition particle binding"/>
    <property type="evidence" value="ECO:0007669"/>
    <property type="project" value="TreeGrafter"/>
</dbReference>
<keyword evidence="18" id="KW-1185">Reference proteome</keyword>
<dbReference type="InterPro" id="IPR020006">
    <property type="entry name" value="FlhF"/>
</dbReference>
<gene>
    <name evidence="17" type="ordered locus">Deba_2320</name>
</gene>
<evidence type="ECO:0000259" key="15">
    <source>
        <dbReference type="SMART" id="SM00382"/>
    </source>
</evidence>
<dbReference type="FunFam" id="3.40.50.300:FF:000695">
    <property type="entry name" value="Flagellar biosynthesis regulator FlhF"/>
    <property type="match status" value="1"/>
</dbReference>
<evidence type="ECO:0000313" key="17">
    <source>
        <dbReference type="EMBL" id="ADK85682.1"/>
    </source>
</evidence>